<reference evidence="1 2" key="1">
    <citation type="submission" date="2022-11" db="EMBL/GenBank/DDBJ databases">
        <authorList>
            <person name="Caiyu Z."/>
        </authorList>
    </citation>
    <scope>NUCLEOTIDE SEQUENCE [LARGE SCALE GENOMIC DNA]</scope>
    <source>
        <strain evidence="1 2">YR-4</strain>
    </source>
</reference>
<accession>A0ABT4BUY1</accession>
<dbReference type="InterPro" id="IPR025467">
    <property type="entry name" value="DUF4318"/>
</dbReference>
<protein>
    <submittedName>
        <fullName evidence="1">DUF4318 domain-containing protein</fullName>
    </submittedName>
</protein>
<name>A0ABT4BUY1_9FIRM</name>
<keyword evidence="2" id="KW-1185">Reference proteome</keyword>
<dbReference type="RefSeq" id="WP_268058756.1">
    <property type="nucleotide sequence ID" value="NZ_JAPOHA010000010.1"/>
</dbReference>
<gene>
    <name evidence="1" type="ORF">OUY18_10605</name>
</gene>
<dbReference type="EMBL" id="JAPOHA010000010">
    <property type="protein sequence ID" value="MCY1714702.1"/>
    <property type="molecule type" value="Genomic_DNA"/>
</dbReference>
<dbReference type="Proteomes" id="UP001082703">
    <property type="component" value="Unassembled WGS sequence"/>
</dbReference>
<organism evidence="1 2">
    <name type="scientific">Caproiciproducens galactitolivorans</name>
    <dbReference type="NCBI Taxonomy" id="642589"/>
    <lineage>
        <taxon>Bacteria</taxon>
        <taxon>Bacillati</taxon>
        <taxon>Bacillota</taxon>
        <taxon>Clostridia</taxon>
        <taxon>Eubacteriales</taxon>
        <taxon>Acutalibacteraceae</taxon>
        <taxon>Caproiciproducens</taxon>
    </lineage>
</organism>
<comment type="caution">
    <text evidence="1">The sequence shown here is derived from an EMBL/GenBank/DDBJ whole genome shotgun (WGS) entry which is preliminary data.</text>
</comment>
<evidence type="ECO:0000313" key="1">
    <source>
        <dbReference type="EMBL" id="MCY1714702.1"/>
    </source>
</evidence>
<sequence length="138" mass="16056">MKIDELKVQKKLFEKIAQEASDADFAVEEYLDCLETEEQNGAKFFNIAFDFIIKAKNYLGKGMEDLMKKRFDIELDETLTYPTTQKICSVIAEFCTQTQQEFKFVNKERPVTFSLAGDLYRAEVRMARGGYILYCIEI</sequence>
<dbReference type="Pfam" id="PF14201">
    <property type="entry name" value="DUF4318"/>
    <property type="match status" value="1"/>
</dbReference>
<evidence type="ECO:0000313" key="2">
    <source>
        <dbReference type="Proteomes" id="UP001082703"/>
    </source>
</evidence>
<proteinExistence type="predicted"/>